<dbReference type="Pfam" id="PF00034">
    <property type="entry name" value="Cytochrom_C"/>
    <property type="match status" value="2"/>
</dbReference>
<evidence type="ECO:0000259" key="6">
    <source>
        <dbReference type="PROSITE" id="PS51007"/>
    </source>
</evidence>
<comment type="caution">
    <text evidence="7">The sequence shown here is derived from an EMBL/GenBank/DDBJ whole genome shotgun (WGS) entry which is preliminary data.</text>
</comment>
<evidence type="ECO:0000256" key="3">
    <source>
        <dbReference type="ARBA" id="ARBA00023004"/>
    </source>
</evidence>
<feature type="chain" id="PRO_5046403398" evidence="5">
    <location>
        <begin position="24"/>
        <end position="237"/>
    </location>
</feature>
<name>A0ABX0Q2H2_9GAMM</name>
<dbReference type="InterPro" id="IPR009056">
    <property type="entry name" value="Cyt_c-like_dom"/>
</dbReference>
<evidence type="ECO:0000313" key="8">
    <source>
        <dbReference type="Proteomes" id="UP001429601"/>
    </source>
</evidence>
<keyword evidence="8" id="KW-1185">Reference proteome</keyword>
<dbReference type="EMBL" id="JAAQQR010000003">
    <property type="protein sequence ID" value="NID04720.1"/>
    <property type="molecule type" value="Genomic_DNA"/>
</dbReference>
<dbReference type="InterPro" id="IPR024167">
    <property type="entry name" value="Cytochrome_c4-like"/>
</dbReference>
<dbReference type="InterPro" id="IPR050597">
    <property type="entry name" value="Cytochrome_c_Oxidase_Subunit"/>
</dbReference>
<dbReference type="Gene3D" id="1.10.760.10">
    <property type="entry name" value="Cytochrome c-like domain"/>
    <property type="match status" value="2"/>
</dbReference>
<organism evidence="7 8">
    <name type="scientific">Luteibacter jiangsuensis</name>
    <dbReference type="NCBI Taxonomy" id="637577"/>
    <lineage>
        <taxon>Bacteria</taxon>
        <taxon>Pseudomonadati</taxon>
        <taxon>Pseudomonadota</taxon>
        <taxon>Gammaproteobacteria</taxon>
        <taxon>Lysobacterales</taxon>
        <taxon>Rhodanobacteraceae</taxon>
        <taxon>Luteibacter</taxon>
    </lineage>
</organism>
<reference evidence="7 8" key="1">
    <citation type="journal article" date="2011" name="Curr. Microbiol.">
        <title>Luteibacter jiangsuensis sp. nov.: a methamidophos-degrading bacterium isolated from a methamidophos-manufacturing factory.</title>
        <authorList>
            <person name="Wang L."/>
            <person name="Wang G.L."/>
            <person name="Li S.P."/>
            <person name="Jiang J.D."/>
        </authorList>
    </citation>
    <scope>NUCLEOTIDE SEQUENCE [LARGE SCALE GENOMIC DNA]</scope>
    <source>
        <strain evidence="7 8">CGMCC 1.10133</strain>
    </source>
</reference>
<evidence type="ECO:0000256" key="1">
    <source>
        <dbReference type="ARBA" id="ARBA00022617"/>
    </source>
</evidence>
<evidence type="ECO:0000256" key="4">
    <source>
        <dbReference type="PROSITE-ProRule" id="PRU00433"/>
    </source>
</evidence>
<sequence>MRDRILRAVFAFSLCSFASATFAQTSSVTLPDSIDTRVMACTGCHGARGEGSHDDYYPRLAGKPAGYLYNQLAAFRNGQRKYAPMTYLLEYLPDSYLHEMAQYFAAQQPPFPKMPTPTASPQVMALGKKLTNEGDKARDIPACIACHGASLTGVSPNIPGLLGLRAKYISAQLGASRYGARGSDHPNCMQKITHRMTDSDIAAVSAWLSSLPEPLSPAPATEGSLPLALTCGTGEPK</sequence>
<accession>A0ABX0Q2H2</accession>
<evidence type="ECO:0000256" key="5">
    <source>
        <dbReference type="SAM" id="SignalP"/>
    </source>
</evidence>
<evidence type="ECO:0000313" key="7">
    <source>
        <dbReference type="EMBL" id="NID04720.1"/>
    </source>
</evidence>
<evidence type="ECO:0000256" key="2">
    <source>
        <dbReference type="ARBA" id="ARBA00022723"/>
    </source>
</evidence>
<dbReference type="PANTHER" id="PTHR33751:SF11">
    <property type="entry name" value="BLL4483 PROTEIN"/>
    <property type="match status" value="1"/>
</dbReference>
<dbReference type="PROSITE" id="PS51007">
    <property type="entry name" value="CYTC"/>
    <property type="match status" value="1"/>
</dbReference>
<dbReference type="PANTHER" id="PTHR33751">
    <property type="entry name" value="CBB3-TYPE CYTOCHROME C OXIDASE SUBUNIT FIXP"/>
    <property type="match status" value="1"/>
</dbReference>
<proteinExistence type="predicted"/>
<keyword evidence="3 4" id="KW-0408">Iron</keyword>
<keyword evidence="1 4" id="KW-0349">Heme</keyword>
<dbReference type="Proteomes" id="UP001429601">
    <property type="component" value="Unassembled WGS sequence"/>
</dbReference>
<feature type="signal peptide" evidence="5">
    <location>
        <begin position="1"/>
        <end position="23"/>
    </location>
</feature>
<keyword evidence="2 4" id="KW-0479">Metal-binding</keyword>
<keyword evidence="5" id="KW-0732">Signal</keyword>
<dbReference type="SUPFAM" id="SSF46626">
    <property type="entry name" value="Cytochrome c"/>
    <property type="match status" value="2"/>
</dbReference>
<gene>
    <name evidence="7" type="ORF">HBF26_07465</name>
</gene>
<feature type="domain" description="Cytochrome c" evidence="6">
    <location>
        <begin position="122"/>
        <end position="212"/>
    </location>
</feature>
<dbReference type="PIRSF" id="PIRSF000005">
    <property type="entry name" value="Cytochrome_c4"/>
    <property type="match status" value="1"/>
</dbReference>
<protein>
    <submittedName>
        <fullName evidence="7">C-type cytochrome</fullName>
    </submittedName>
</protein>
<dbReference type="InterPro" id="IPR036909">
    <property type="entry name" value="Cyt_c-like_dom_sf"/>
</dbReference>